<proteinExistence type="predicted"/>
<feature type="region of interest" description="Disordered" evidence="1">
    <location>
        <begin position="1"/>
        <end position="23"/>
    </location>
</feature>
<protein>
    <submittedName>
        <fullName evidence="2">Uncharacterized protein</fullName>
    </submittedName>
</protein>
<dbReference type="AlphaFoldDB" id="A0AAV4USF8"/>
<organism evidence="2 3">
    <name type="scientific">Caerostris extrusa</name>
    <name type="common">Bark spider</name>
    <name type="synonym">Caerostris bankana</name>
    <dbReference type="NCBI Taxonomy" id="172846"/>
    <lineage>
        <taxon>Eukaryota</taxon>
        <taxon>Metazoa</taxon>
        <taxon>Ecdysozoa</taxon>
        <taxon>Arthropoda</taxon>
        <taxon>Chelicerata</taxon>
        <taxon>Arachnida</taxon>
        <taxon>Araneae</taxon>
        <taxon>Araneomorphae</taxon>
        <taxon>Entelegynae</taxon>
        <taxon>Araneoidea</taxon>
        <taxon>Araneidae</taxon>
        <taxon>Caerostris</taxon>
    </lineage>
</organism>
<evidence type="ECO:0000256" key="1">
    <source>
        <dbReference type="SAM" id="MobiDB-lite"/>
    </source>
</evidence>
<dbReference type="EMBL" id="BPLR01013402">
    <property type="protein sequence ID" value="GIY60952.1"/>
    <property type="molecule type" value="Genomic_DNA"/>
</dbReference>
<accession>A0AAV4USF8</accession>
<feature type="compositionally biased region" description="Basic and acidic residues" evidence="1">
    <location>
        <begin position="77"/>
        <end position="93"/>
    </location>
</feature>
<feature type="region of interest" description="Disordered" evidence="1">
    <location>
        <begin position="73"/>
        <end position="93"/>
    </location>
</feature>
<sequence length="127" mass="14423">MVAALKDSEPPDHPRKKEENGLLVEQRNEFRVTAQRGTIERSLRDSIGNAIHRSEGKLRSVLQDAKILSFLNKGPRATRDTRHEKKENRKEKSIRLSSPLVFSRCGPLMHQESLMVAALKGPWATLE</sequence>
<dbReference type="Proteomes" id="UP001054945">
    <property type="component" value="Unassembled WGS sequence"/>
</dbReference>
<keyword evidence="3" id="KW-1185">Reference proteome</keyword>
<reference evidence="2 3" key="1">
    <citation type="submission" date="2021-06" db="EMBL/GenBank/DDBJ databases">
        <title>Caerostris extrusa draft genome.</title>
        <authorList>
            <person name="Kono N."/>
            <person name="Arakawa K."/>
        </authorList>
    </citation>
    <scope>NUCLEOTIDE SEQUENCE [LARGE SCALE GENOMIC DNA]</scope>
</reference>
<evidence type="ECO:0000313" key="2">
    <source>
        <dbReference type="EMBL" id="GIY60952.1"/>
    </source>
</evidence>
<gene>
    <name evidence="2" type="ORF">CEXT_1211</name>
</gene>
<comment type="caution">
    <text evidence="2">The sequence shown here is derived from an EMBL/GenBank/DDBJ whole genome shotgun (WGS) entry which is preliminary data.</text>
</comment>
<name>A0AAV4USF8_CAEEX</name>
<evidence type="ECO:0000313" key="3">
    <source>
        <dbReference type="Proteomes" id="UP001054945"/>
    </source>
</evidence>